<organism evidence="2 3">
    <name type="scientific">Spirochaeta africana (strain ATCC 700263 / DSM 8902 / Z-7692)</name>
    <dbReference type="NCBI Taxonomy" id="889378"/>
    <lineage>
        <taxon>Bacteria</taxon>
        <taxon>Pseudomonadati</taxon>
        <taxon>Spirochaetota</taxon>
        <taxon>Spirochaetia</taxon>
        <taxon>Spirochaetales</taxon>
        <taxon>Spirochaetaceae</taxon>
        <taxon>Spirochaeta</taxon>
    </lineage>
</organism>
<dbReference type="PATRIC" id="fig|889378.3.peg.309"/>
<dbReference type="GO" id="GO:0005992">
    <property type="term" value="P:trehalose biosynthetic process"/>
    <property type="evidence" value="ECO:0007669"/>
    <property type="project" value="TreeGrafter"/>
</dbReference>
<dbReference type="OrthoDB" id="9805159at2"/>
<evidence type="ECO:0000313" key="2">
    <source>
        <dbReference type="EMBL" id="AFG36411.1"/>
    </source>
</evidence>
<dbReference type="SMART" id="SM00642">
    <property type="entry name" value="Aamy"/>
    <property type="match status" value="1"/>
</dbReference>
<dbReference type="Gene3D" id="3.20.20.80">
    <property type="entry name" value="Glycosidases"/>
    <property type="match status" value="3"/>
</dbReference>
<dbReference type="STRING" id="889378.Spiaf_0303"/>
<dbReference type="InterPro" id="IPR006047">
    <property type="entry name" value="GH13_cat_dom"/>
</dbReference>
<proteinExistence type="predicted"/>
<dbReference type="eggNOG" id="COG3280">
    <property type="taxonomic scope" value="Bacteria"/>
</dbReference>
<name>H9UFW8_SPIAZ</name>
<dbReference type="GO" id="GO:0030980">
    <property type="term" value="P:alpha-glucan catabolic process"/>
    <property type="evidence" value="ECO:0007669"/>
    <property type="project" value="TreeGrafter"/>
</dbReference>
<dbReference type="KEGG" id="sfc:Spiaf_0303"/>
<gene>
    <name evidence="2" type="ordered locus">Spiaf_0303</name>
</gene>
<dbReference type="GO" id="GO:0047470">
    <property type="term" value="F:(1,4)-alpha-D-glucan 1-alpha-D-glucosylmutase activity"/>
    <property type="evidence" value="ECO:0007669"/>
    <property type="project" value="TreeGrafter"/>
</dbReference>
<dbReference type="RefSeq" id="WP_014454409.1">
    <property type="nucleotide sequence ID" value="NC_017098.1"/>
</dbReference>
<dbReference type="InterPro" id="IPR012767">
    <property type="entry name" value="Trehalose_TreY"/>
</dbReference>
<dbReference type="AlphaFoldDB" id="H9UFW8"/>
<reference evidence="3" key="1">
    <citation type="journal article" date="2013" name="Stand. Genomic Sci.">
        <title>Complete genome sequence of the halophilic bacterium Spirochaeta africana type strain (Z-7692(T)) from the alkaline Lake Magadi in the East African Rift.</title>
        <authorList>
            <person name="Liolos K."/>
            <person name="Abt B."/>
            <person name="Scheuner C."/>
            <person name="Teshima H."/>
            <person name="Held B."/>
            <person name="Lapidus A."/>
            <person name="Nolan M."/>
            <person name="Lucas S."/>
            <person name="Deshpande S."/>
            <person name="Cheng J.F."/>
            <person name="Tapia R."/>
            <person name="Goodwin L.A."/>
            <person name="Pitluck S."/>
            <person name="Pagani I."/>
            <person name="Ivanova N."/>
            <person name="Mavromatis K."/>
            <person name="Mikhailova N."/>
            <person name="Huntemann M."/>
            <person name="Pati A."/>
            <person name="Chen A."/>
            <person name="Palaniappan K."/>
            <person name="Land M."/>
            <person name="Rohde M."/>
            <person name="Tindall B.J."/>
            <person name="Detter J.C."/>
            <person name="Goker M."/>
            <person name="Bristow J."/>
            <person name="Eisen J.A."/>
            <person name="Markowitz V."/>
            <person name="Hugenholtz P."/>
            <person name="Woyke T."/>
            <person name="Klenk H.P."/>
            <person name="Kyrpides N.C."/>
        </authorList>
    </citation>
    <scope>NUCLEOTIDE SEQUENCE</scope>
    <source>
        <strain evidence="3">ATCC 700263 / DSM 8902 / Z-7692</strain>
    </source>
</reference>
<sequence length="970" mass="110732">MEQLNSHQGPPPYPRATIRLQFRKEFTFADAQELVPYFAQLGASHIYASPVLLARPGSTHGYDIVDHNRFNPEIGTEESFAGLCRALHEHGMGLIMDFVPNHMGVGSDDNEWWLDVLEWGKSSPFAKFFDIDWDPVEAAVKGKILLPVLGDQYGTILENGELVLTYDHHEGSFSLWYYQHRFPIAVRHYGEILRLAGERCDKLLPYAKQFREIGTGGRSLRQHTLKRNEADDLKRRLSALISQDEQAKSAVQHALDRLNGIPGQPRSFDPLHALIQKQAYRPAYWRVAANEINYRRFFDINDLAALRMEQPELFDISHQLIFRLISEGKLQGLRLDHVDGLWDPRQYFERLQDRAAYALFESPFSGVETLGAHPDTACHAPEARLDQPFYVLVEKIMAKHETIRADWAISGTTGYEFLNTVNGLQVNHDAEEPLTDLYRSFTGRSVDLEQMIVEAKHLIMQDSLASELNVIANKLNRLAKQSRRTQDFSRIRLRQAFADISAYFPVYRSYVTERGIDPDGRRDVEWAVAKAKKASKGPDKSVYDFLYNVLTTDLLQQKGQGYRKSLLMEIVMGAQQFTGPVMAKAIEDTVFYRFGRLISMNEVGGHPDHFGSSVSAFHYQAKHRLQTHPFAMITSATHDHKRGEDTRARINMISELHQEWAEAVLRWSTMNARKKRITDDGPTPSPGDEYFLYQTLVGTFPVNLDLEDPECMDGYIARIRQYMEKSIREAKIFTSWTNVNQDYEDGMNDFIEKILTPNQSSVFLNDLQRFVRRILPGSYVNGLMQTTLKLTSPGVPDIYQGNDMWDYSLVDPDNRRPVDYGRRIDAMQRDNLSIEHARWLLETAVSGEVKLHVIRCILGLRRCYPDIFATGDYLPLETTGEHADRVLAFSRVHQDTQIVVIVPVQTAGLIQDSHLPLPVGWGDTVVHLTDQDTDHPWYWNNCLTGADLQGTSLMVSEVLADFPVAVLVKT</sequence>
<dbReference type="CDD" id="cd11336">
    <property type="entry name" value="AmyAc_MTSase"/>
    <property type="match status" value="1"/>
</dbReference>
<dbReference type="Proteomes" id="UP000007383">
    <property type="component" value="Chromosome"/>
</dbReference>
<accession>H9UFW8</accession>
<dbReference type="PANTHER" id="PTHR10357">
    <property type="entry name" value="ALPHA-AMYLASE FAMILY MEMBER"/>
    <property type="match status" value="1"/>
</dbReference>
<dbReference type="HOGENOM" id="CLU_005045_1_0_12"/>
<dbReference type="EMBL" id="CP003282">
    <property type="protein sequence ID" value="AFG36411.1"/>
    <property type="molecule type" value="Genomic_DNA"/>
</dbReference>
<evidence type="ECO:0000259" key="1">
    <source>
        <dbReference type="SMART" id="SM00642"/>
    </source>
</evidence>
<dbReference type="PANTHER" id="PTHR10357:SF216">
    <property type="entry name" value="MALTOOLIGOSYL TREHALOSE SYNTHASE-RELATED"/>
    <property type="match status" value="1"/>
</dbReference>
<dbReference type="Pfam" id="PF00128">
    <property type="entry name" value="Alpha-amylase"/>
    <property type="match status" value="1"/>
</dbReference>
<dbReference type="InterPro" id="IPR017853">
    <property type="entry name" value="GH"/>
</dbReference>
<dbReference type="NCBIfam" id="TIGR02401">
    <property type="entry name" value="trehalose_TreY"/>
    <property type="match status" value="1"/>
</dbReference>
<evidence type="ECO:0000313" key="3">
    <source>
        <dbReference type="Proteomes" id="UP000007383"/>
    </source>
</evidence>
<feature type="domain" description="Glycosyl hydrolase family 13 catalytic" evidence="1">
    <location>
        <begin position="28"/>
        <end position="838"/>
    </location>
</feature>
<dbReference type="Gene3D" id="3.30.1590.10">
    <property type="entry name" value="Maltooligosyl trehalose synthase, domain 2"/>
    <property type="match status" value="1"/>
</dbReference>
<dbReference type="SUPFAM" id="SSF51445">
    <property type="entry name" value="(Trans)glycosidases"/>
    <property type="match status" value="1"/>
</dbReference>
<keyword evidence="3" id="KW-1185">Reference proteome</keyword>
<protein>
    <submittedName>
        <fullName evidence="2">Malto-oligosyltrehalose synthase</fullName>
    </submittedName>
</protein>